<keyword evidence="7" id="KW-0539">Nucleus</keyword>
<evidence type="ECO:0000256" key="10">
    <source>
        <dbReference type="SAM" id="MobiDB-lite"/>
    </source>
</evidence>
<comment type="caution">
    <text evidence="11">The sequence shown here is derived from an EMBL/GenBank/DDBJ whole genome shotgun (WGS) entry which is preliminary data.</text>
</comment>
<keyword evidence="6" id="KW-0995">Kinetochore</keyword>
<reference evidence="11 12" key="1">
    <citation type="submission" date="2015-06" db="EMBL/GenBank/DDBJ databases">
        <title>Survival trade-offs in plant roots during colonization by closely related pathogenic and mutualistic fungi.</title>
        <authorList>
            <person name="Hacquard S."/>
            <person name="Kracher B."/>
            <person name="Hiruma K."/>
            <person name="Weinman A."/>
            <person name="Muench P."/>
            <person name="Garrido Oter R."/>
            <person name="Ver Loren van Themaat E."/>
            <person name="Dallerey J.-F."/>
            <person name="Damm U."/>
            <person name="Henrissat B."/>
            <person name="Lespinet O."/>
            <person name="Thon M."/>
            <person name="Kemen E."/>
            <person name="McHardy A.C."/>
            <person name="Schulze-Lefert P."/>
            <person name="O'Connell R.J."/>
        </authorList>
    </citation>
    <scope>NUCLEOTIDE SEQUENCE [LARGE SCALE GENOMIC DNA]</scope>
    <source>
        <strain evidence="11 12">MAFF 238704</strain>
    </source>
</reference>
<dbReference type="PANTHER" id="PTHR15459">
    <property type="entry name" value="POLYAMINE-MODULATED FACTOR 1"/>
    <property type="match status" value="1"/>
</dbReference>
<dbReference type="GO" id="GO:0007059">
    <property type="term" value="P:chromosome segregation"/>
    <property type="evidence" value="ECO:0007669"/>
    <property type="project" value="TreeGrafter"/>
</dbReference>
<accession>A0A162N6M6</accession>
<evidence type="ECO:0000256" key="8">
    <source>
        <dbReference type="ARBA" id="ARBA00023306"/>
    </source>
</evidence>
<dbReference type="GO" id="GO:0051301">
    <property type="term" value="P:cell division"/>
    <property type="evidence" value="ECO:0007669"/>
    <property type="project" value="UniProtKB-KW"/>
</dbReference>
<keyword evidence="9" id="KW-0137">Centromere</keyword>
<feature type="compositionally biased region" description="Low complexity" evidence="10">
    <location>
        <begin position="1"/>
        <end position="13"/>
    </location>
</feature>
<dbReference type="GO" id="GO:0005634">
    <property type="term" value="C:nucleus"/>
    <property type="evidence" value="ECO:0007669"/>
    <property type="project" value="UniProtKB-SubCell"/>
</dbReference>
<proteinExistence type="predicted"/>
<gene>
    <name evidence="11" type="ORF">CI238_05477</name>
</gene>
<keyword evidence="8" id="KW-0131">Cell cycle</keyword>
<evidence type="ECO:0000256" key="4">
    <source>
        <dbReference type="ARBA" id="ARBA00022618"/>
    </source>
</evidence>
<dbReference type="InterPro" id="IPR007128">
    <property type="entry name" value="PMF1/Nnf1"/>
</dbReference>
<evidence type="ECO:0000313" key="12">
    <source>
        <dbReference type="Proteomes" id="UP000076584"/>
    </source>
</evidence>
<keyword evidence="5" id="KW-0498">Mitosis</keyword>
<keyword evidence="3" id="KW-0158">Chromosome</keyword>
<dbReference type="EMBL" id="LFIW01000604">
    <property type="protein sequence ID" value="KZL85624.1"/>
    <property type="molecule type" value="Genomic_DNA"/>
</dbReference>
<keyword evidence="12" id="KW-1185">Reference proteome</keyword>
<protein>
    <submittedName>
        <fullName evidence="11">Mind kinetochore complex component</fullName>
    </submittedName>
</protein>
<keyword evidence="4" id="KW-0132">Cell division</keyword>
<dbReference type="PANTHER" id="PTHR15459:SF3">
    <property type="entry name" value="POLYAMINE-MODULATED FACTOR 1"/>
    <property type="match status" value="1"/>
</dbReference>
<dbReference type="GO" id="GO:0000444">
    <property type="term" value="C:MIS12/MIND type complex"/>
    <property type="evidence" value="ECO:0007669"/>
    <property type="project" value="InterPro"/>
</dbReference>
<feature type="compositionally biased region" description="Polar residues" evidence="10">
    <location>
        <begin position="16"/>
        <end position="27"/>
    </location>
</feature>
<name>A0A162N6M6_COLIC</name>
<evidence type="ECO:0000256" key="6">
    <source>
        <dbReference type="ARBA" id="ARBA00022838"/>
    </source>
</evidence>
<evidence type="ECO:0000256" key="2">
    <source>
        <dbReference type="ARBA" id="ARBA00004629"/>
    </source>
</evidence>
<dbReference type="AlphaFoldDB" id="A0A162N6M6"/>
<evidence type="ECO:0000256" key="1">
    <source>
        <dbReference type="ARBA" id="ARBA00004123"/>
    </source>
</evidence>
<comment type="subcellular location">
    <subcellularLocation>
        <location evidence="2">Chromosome</location>
        <location evidence="2">Centromere</location>
        <location evidence="2">Kinetochore</location>
    </subcellularLocation>
    <subcellularLocation>
        <location evidence="1">Nucleus</location>
    </subcellularLocation>
</comment>
<evidence type="ECO:0000313" key="11">
    <source>
        <dbReference type="EMBL" id="KZL85624.1"/>
    </source>
</evidence>
<evidence type="ECO:0000256" key="7">
    <source>
        <dbReference type="ARBA" id="ARBA00023242"/>
    </source>
</evidence>
<feature type="compositionally biased region" description="Low complexity" evidence="10">
    <location>
        <begin position="37"/>
        <end position="55"/>
    </location>
</feature>
<feature type="region of interest" description="Disordered" evidence="10">
    <location>
        <begin position="1"/>
        <end position="89"/>
    </location>
</feature>
<evidence type="ECO:0000256" key="9">
    <source>
        <dbReference type="ARBA" id="ARBA00023328"/>
    </source>
</evidence>
<evidence type="ECO:0000256" key="5">
    <source>
        <dbReference type="ARBA" id="ARBA00022776"/>
    </source>
</evidence>
<evidence type="ECO:0000256" key="3">
    <source>
        <dbReference type="ARBA" id="ARBA00022454"/>
    </source>
</evidence>
<dbReference type="Proteomes" id="UP000076584">
    <property type="component" value="Unassembled WGS sequence"/>
</dbReference>
<dbReference type="Pfam" id="PF03980">
    <property type="entry name" value="Nnf1"/>
    <property type="match status" value="1"/>
</dbReference>
<sequence>MLAPDQDNQQPPAQTEPHQTTQEQAQGTAVHPPPPISETHAAAASTTTTEATTAAQPSQHQQEDEEQGQRPPASPPLPQKHTPVTPGPRATRFTQLYDIALQRTLQKVSCDNFASCFPTIAAHAPNTLRNVQKQMVDYLEERCNVRLRPHPPRRYRSFWTRLASPRRRTFCNVDQRMGWLTTMDRIQKDFQSILIDRDVIRKLNDFENLVNDAERRRQESGDSAEEPIPPHLLPPEEVLAAHLAPRLASQQSHLNARLQNTQASNESLFATVQSQRAEIDALLAQLESHVADIDGANAMLVDVAPELAAEARASEAQMSGM</sequence>
<organism evidence="11 12">
    <name type="scientific">Colletotrichum incanum</name>
    <name type="common">Soybean anthracnose fungus</name>
    <dbReference type="NCBI Taxonomy" id="1573173"/>
    <lineage>
        <taxon>Eukaryota</taxon>
        <taxon>Fungi</taxon>
        <taxon>Dikarya</taxon>
        <taxon>Ascomycota</taxon>
        <taxon>Pezizomycotina</taxon>
        <taxon>Sordariomycetes</taxon>
        <taxon>Hypocreomycetidae</taxon>
        <taxon>Glomerellales</taxon>
        <taxon>Glomerellaceae</taxon>
        <taxon>Colletotrichum</taxon>
        <taxon>Colletotrichum spaethianum species complex</taxon>
    </lineage>
</organism>